<evidence type="ECO:0000256" key="9">
    <source>
        <dbReference type="ARBA" id="ARBA00023242"/>
    </source>
</evidence>
<comment type="similarity">
    <text evidence="2">Belongs to the protein kinase superfamily. CMGC Ser/Thr protein kinase family. MNB/DYRK subfamily.</text>
</comment>
<dbReference type="STRING" id="1314790.A0A1Y1X887"/>
<dbReference type="Proteomes" id="UP000193498">
    <property type="component" value="Unassembled WGS sequence"/>
</dbReference>
<comment type="catalytic activity">
    <reaction evidence="12">
        <text>L-tyrosyl-[protein] + ATP = O-phospho-L-tyrosyl-[protein] + ADP + H(+)</text>
        <dbReference type="Rhea" id="RHEA:10596"/>
        <dbReference type="Rhea" id="RHEA-COMP:10136"/>
        <dbReference type="Rhea" id="RHEA-COMP:20101"/>
        <dbReference type="ChEBI" id="CHEBI:15378"/>
        <dbReference type="ChEBI" id="CHEBI:30616"/>
        <dbReference type="ChEBI" id="CHEBI:46858"/>
        <dbReference type="ChEBI" id="CHEBI:61978"/>
        <dbReference type="ChEBI" id="CHEBI:456216"/>
        <dbReference type="EC" id="2.7.12.1"/>
    </reaction>
</comment>
<evidence type="ECO:0000256" key="12">
    <source>
        <dbReference type="ARBA" id="ARBA00051680"/>
    </source>
</evidence>
<dbReference type="InterPro" id="IPR017441">
    <property type="entry name" value="Protein_kinase_ATP_BS"/>
</dbReference>
<dbReference type="GO" id="GO:0004712">
    <property type="term" value="F:protein serine/threonine/tyrosine kinase activity"/>
    <property type="evidence" value="ECO:0007669"/>
    <property type="project" value="UniProtKB-EC"/>
</dbReference>
<evidence type="ECO:0000256" key="5">
    <source>
        <dbReference type="ARBA" id="ARBA00022679"/>
    </source>
</evidence>
<dbReference type="Gene3D" id="3.30.200.20">
    <property type="entry name" value="Phosphorylase Kinase, domain 1"/>
    <property type="match status" value="1"/>
</dbReference>
<organism evidence="16 17">
    <name type="scientific">Basidiobolus meristosporus CBS 931.73</name>
    <dbReference type="NCBI Taxonomy" id="1314790"/>
    <lineage>
        <taxon>Eukaryota</taxon>
        <taxon>Fungi</taxon>
        <taxon>Fungi incertae sedis</taxon>
        <taxon>Zoopagomycota</taxon>
        <taxon>Entomophthoromycotina</taxon>
        <taxon>Basidiobolomycetes</taxon>
        <taxon>Basidiobolales</taxon>
        <taxon>Basidiobolaceae</taxon>
        <taxon>Basidiobolus</taxon>
    </lineage>
</organism>
<keyword evidence="6 13" id="KW-0547">Nucleotide-binding</keyword>
<name>A0A1Y1X887_9FUNG</name>
<dbReference type="GO" id="GO:0005524">
    <property type="term" value="F:ATP binding"/>
    <property type="evidence" value="ECO:0007669"/>
    <property type="project" value="UniProtKB-UniRule"/>
</dbReference>
<evidence type="ECO:0000256" key="8">
    <source>
        <dbReference type="ARBA" id="ARBA00022840"/>
    </source>
</evidence>
<comment type="subcellular location">
    <subcellularLocation>
        <location evidence="1">Nucleus</location>
    </subcellularLocation>
</comment>
<evidence type="ECO:0000256" key="14">
    <source>
        <dbReference type="RuleBase" id="RU000304"/>
    </source>
</evidence>
<accession>A0A1Y1X887</accession>
<dbReference type="CDD" id="cd14210">
    <property type="entry name" value="PKc_DYRK"/>
    <property type="match status" value="1"/>
</dbReference>
<dbReference type="OrthoDB" id="9332038at2759"/>
<comment type="catalytic activity">
    <reaction evidence="11">
        <text>L-threonyl-[protein] + ATP = O-phospho-L-threonyl-[protein] + ADP + H(+)</text>
        <dbReference type="Rhea" id="RHEA:46608"/>
        <dbReference type="Rhea" id="RHEA-COMP:11060"/>
        <dbReference type="Rhea" id="RHEA-COMP:11605"/>
        <dbReference type="ChEBI" id="CHEBI:15378"/>
        <dbReference type="ChEBI" id="CHEBI:30013"/>
        <dbReference type="ChEBI" id="CHEBI:30616"/>
        <dbReference type="ChEBI" id="CHEBI:61977"/>
        <dbReference type="ChEBI" id="CHEBI:456216"/>
        <dbReference type="EC" id="2.7.12.1"/>
    </reaction>
</comment>
<keyword evidence="9" id="KW-0539">Nucleus</keyword>
<evidence type="ECO:0000313" key="17">
    <source>
        <dbReference type="Proteomes" id="UP000193498"/>
    </source>
</evidence>
<dbReference type="SUPFAM" id="SSF56112">
    <property type="entry name" value="Protein kinase-like (PK-like)"/>
    <property type="match status" value="1"/>
</dbReference>
<dbReference type="InParanoid" id="A0A1Y1X887"/>
<evidence type="ECO:0000259" key="15">
    <source>
        <dbReference type="PROSITE" id="PS50011"/>
    </source>
</evidence>
<dbReference type="SMART" id="SM00220">
    <property type="entry name" value="S_TKc"/>
    <property type="match status" value="1"/>
</dbReference>
<dbReference type="GO" id="GO:0004674">
    <property type="term" value="F:protein serine/threonine kinase activity"/>
    <property type="evidence" value="ECO:0007669"/>
    <property type="project" value="UniProtKB-KW"/>
</dbReference>
<feature type="domain" description="Protein kinase" evidence="15">
    <location>
        <begin position="72"/>
        <end position="368"/>
    </location>
</feature>
<keyword evidence="8 13" id="KW-0067">ATP-binding</keyword>
<dbReference type="InterPro" id="IPR008271">
    <property type="entry name" value="Ser/Thr_kinase_AS"/>
</dbReference>
<dbReference type="EMBL" id="MCFE01000685">
    <property type="protein sequence ID" value="ORX81957.1"/>
    <property type="molecule type" value="Genomic_DNA"/>
</dbReference>
<evidence type="ECO:0000256" key="6">
    <source>
        <dbReference type="ARBA" id="ARBA00022741"/>
    </source>
</evidence>
<evidence type="ECO:0000256" key="10">
    <source>
        <dbReference type="ARBA" id="ARBA00049003"/>
    </source>
</evidence>
<dbReference type="InterPro" id="IPR000719">
    <property type="entry name" value="Prot_kinase_dom"/>
</dbReference>
<sequence>MNVWFQLVVLKTYSHKLSLFERNEILGYSQVYFFGQNIRKKLVKGEGTANFGYDDNKGDYHVIVHDHLAYRYEILEVLGKGSFGKVVRAMDHKTGQLVAIKVIRNSKQCHTQALVEVKILECLHRWDPDDAHSMIRMHESFYFRNHLCITFEPLDLNLYDYLKVNSFKGCDINFIREVTLQILQALCLLKSHHVLHCDLKPENILLKSAKSSQIKVIDVGSSCFESERIYTYIQSRFYRAPEVILGVPYTMAIDMWSLGCILVELYTAHPIFAGENEREQLCCIMEVLGVPPRHLIDRCARKIVFFDSNNSPRPAINSKGKRRRPGHVPLSQILAGGDKGFIDFVSRCLEWDPLKRITPEEALNHHWFQESSGCTLESPLRVPKNPSVF</sequence>
<evidence type="ECO:0000256" key="1">
    <source>
        <dbReference type="ARBA" id="ARBA00004123"/>
    </source>
</evidence>
<dbReference type="Gene3D" id="3.30.10.30">
    <property type="entry name" value="DYRK"/>
    <property type="match status" value="1"/>
</dbReference>
<keyword evidence="4 14" id="KW-0723">Serine/threonine-protein kinase</keyword>
<evidence type="ECO:0000313" key="16">
    <source>
        <dbReference type="EMBL" id="ORX81957.1"/>
    </source>
</evidence>
<dbReference type="InterPro" id="IPR011009">
    <property type="entry name" value="Kinase-like_dom_sf"/>
</dbReference>
<dbReference type="PROSITE" id="PS00107">
    <property type="entry name" value="PROTEIN_KINASE_ATP"/>
    <property type="match status" value="1"/>
</dbReference>
<dbReference type="EC" id="2.7.12.1" evidence="3"/>
<keyword evidence="17" id="KW-1185">Reference proteome</keyword>
<keyword evidence="7 16" id="KW-0418">Kinase</keyword>
<comment type="catalytic activity">
    <reaction evidence="10">
        <text>L-seryl-[protein] + ATP = O-phospho-L-seryl-[protein] + ADP + H(+)</text>
        <dbReference type="Rhea" id="RHEA:17989"/>
        <dbReference type="Rhea" id="RHEA-COMP:9863"/>
        <dbReference type="Rhea" id="RHEA-COMP:11604"/>
        <dbReference type="ChEBI" id="CHEBI:15378"/>
        <dbReference type="ChEBI" id="CHEBI:29999"/>
        <dbReference type="ChEBI" id="CHEBI:30616"/>
        <dbReference type="ChEBI" id="CHEBI:83421"/>
        <dbReference type="ChEBI" id="CHEBI:456216"/>
        <dbReference type="EC" id="2.7.12.1"/>
    </reaction>
</comment>
<dbReference type="PROSITE" id="PS50011">
    <property type="entry name" value="PROTEIN_KINASE_DOM"/>
    <property type="match status" value="1"/>
</dbReference>
<gene>
    <name evidence="16" type="ORF">K493DRAFT_241331</name>
</gene>
<dbReference type="GO" id="GO:0005634">
    <property type="term" value="C:nucleus"/>
    <property type="evidence" value="ECO:0007669"/>
    <property type="project" value="UniProtKB-SubCell"/>
</dbReference>
<dbReference type="GO" id="GO:0005737">
    <property type="term" value="C:cytoplasm"/>
    <property type="evidence" value="ECO:0007669"/>
    <property type="project" value="TreeGrafter"/>
</dbReference>
<keyword evidence="5" id="KW-0808">Transferase</keyword>
<evidence type="ECO:0000256" key="2">
    <source>
        <dbReference type="ARBA" id="ARBA00008867"/>
    </source>
</evidence>
<dbReference type="PANTHER" id="PTHR24058">
    <property type="entry name" value="DUAL SPECIFICITY PROTEIN KINASE"/>
    <property type="match status" value="1"/>
</dbReference>
<dbReference type="AlphaFoldDB" id="A0A1Y1X887"/>
<protein>
    <recommendedName>
        <fullName evidence="3">dual-specificity kinase</fullName>
        <ecNumber evidence="3">2.7.12.1</ecNumber>
    </recommendedName>
</protein>
<comment type="caution">
    <text evidence="16">The sequence shown here is derived from an EMBL/GenBank/DDBJ whole genome shotgun (WGS) entry which is preliminary data.</text>
</comment>
<dbReference type="Pfam" id="PF00069">
    <property type="entry name" value="Pkinase"/>
    <property type="match status" value="1"/>
</dbReference>
<evidence type="ECO:0000256" key="11">
    <source>
        <dbReference type="ARBA" id="ARBA00049308"/>
    </source>
</evidence>
<evidence type="ECO:0000256" key="13">
    <source>
        <dbReference type="PROSITE-ProRule" id="PRU10141"/>
    </source>
</evidence>
<reference evidence="16 17" key="1">
    <citation type="submission" date="2016-07" db="EMBL/GenBank/DDBJ databases">
        <title>Pervasive Adenine N6-methylation of Active Genes in Fungi.</title>
        <authorList>
            <consortium name="DOE Joint Genome Institute"/>
            <person name="Mondo S.J."/>
            <person name="Dannebaum R.O."/>
            <person name="Kuo R.C."/>
            <person name="Labutti K."/>
            <person name="Haridas S."/>
            <person name="Kuo A."/>
            <person name="Salamov A."/>
            <person name="Ahrendt S.R."/>
            <person name="Lipzen A."/>
            <person name="Sullivan W."/>
            <person name="Andreopoulos W.B."/>
            <person name="Clum A."/>
            <person name="Lindquist E."/>
            <person name="Daum C."/>
            <person name="Ramamoorthy G.K."/>
            <person name="Gryganskyi A."/>
            <person name="Culley D."/>
            <person name="Magnuson J.K."/>
            <person name="James T.Y."/>
            <person name="O'Malley M.A."/>
            <person name="Stajich J.E."/>
            <person name="Spatafora J.W."/>
            <person name="Visel A."/>
            <person name="Grigoriev I.V."/>
        </authorList>
    </citation>
    <scope>NUCLEOTIDE SEQUENCE [LARGE SCALE GENOMIC DNA]</scope>
    <source>
        <strain evidence="16 17">CBS 931.73</strain>
    </source>
</reference>
<dbReference type="Gene3D" id="1.10.510.10">
    <property type="entry name" value="Transferase(Phosphotransferase) domain 1"/>
    <property type="match status" value="1"/>
</dbReference>
<dbReference type="FunFam" id="1.10.510.10:FF:000624">
    <property type="entry name" value="Mitogen-activated protein kinase"/>
    <property type="match status" value="1"/>
</dbReference>
<proteinExistence type="inferred from homology"/>
<dbReference type="PANTHER" id="PTHR24058:SF22">
    <property type="entry name" value="DUAL SPECIFICITY TYROSINE-PHOSPHORYLATION-REGULATED KINASE 4"/>
    <property type="match status" value="1"/>
</dbReference>
<evidence type="ECO:0000256" key="7">
    <source>
        <dbReference type="ARBA" id="ARBA00022777"/>
    </source>
</evidence>
<evidence type="ECO:0000256" key="3">
    <source>
        <dbReference type="ARBA" id="ARBA00013203"/>
    </source>
</evidence>
<dbReference type="InterPro" id="IPR042521">
    <property type="entry name" value="DYRK"/>
</dbReference>
<feature type="binding site" evidence="13">
    <location>
        <position position="101"/>
    </location>
    <ligand>
        <name>ATP</name>
        <dbReference type="ChEBI" id="CHEBI:30616"/>
    </ligand>
</feature>
<evidence type="ECO:0000256" key="4">
    <source>
        <dbReference type="ARBA" id="ARBA00022527"/>
    </source>
</evidence>
<dbReference type="GO" id="GO:0005856">
    <property type="term" value="C:cytoskeleton"/>
    <property type="evidence" value="ECO:0007669"/>
    <property type="project" value="TreeGrafter"/>
</dbReference>
<dbReference type="PROSITE" id="PS00108">
    <property type="entry name" value="PROTEIN_KINASE_ST"/>
    <property type="match status" value="1"/>
</dbReference>
<dbReference type="InterPro" id="IPR050494">
    <property type="entry name" value="Ser_Thr_dual-spec_kinase"/>
</dbReference>